<evidence type="ECO:0000313" key="3">
    <source>
        <dbReference type="Proteomes" id="UP000010475"/>
    </source>
</evidence>
<feature type="domain" description="Putative restriction endonuclease" evidence="1">
    <location>
        <begin position="13"/>
        <end position="194"/>
    </location>
</feature>
<dbReference type="Gene3D" id="3.90.1570.10">
    <property type="entry name" value="tt1808, chain A"/>
    <property type="match status" value="1"/>
</dbReference>
<keyword evidence="3" id="KW-1185">Reference proteome</keyword>
<evidence type="ECO:0000313" key="2">
    <source>
        <dbReference type="EMBL" id="AFZ26846.1"/>
    </source>
</evidence>
<dbReference type="InterPro" id="IPR011335">
    <property type="entry name" value="Restrct_endonuc-II-like"/>
</dbReference>
<dbReference type="OrthoDB" id="428427at2"/>
<dbReference type="CDD" id="cd06260">
    <property type="entry name" value="DUF820-like"/>
    <property type="match status" value="1"/>
</dbReference>
<protein>
    <recommendedName>
        <fullName evidence="1">Putative restriction endonuclease domain-containing protein</fullName>
    </recommendedName>
</protein>
<dbReference type="PANTHER" id="PTHR34107">
    <property type="entry name" value="SLL0198 PROTEIN-RELATED"/>
    <property type="match status" value="1"/>
</dbReference>
<dbReference type="EMBL" id="CP003642">
    <property type="protein sequence ID" value="AFZ26846.1"/>
    <property type="molecule type" value="Genomic_DNA"/>
</dbReference>
<dbReference type="RefSeq" id="WP_015210083.1">
    <property type="nucleotide sequence ID" value="NC_019757.1"/>
</dbReference>
<dbReference type="PATRIC" id="fig|56107.3.peg.5260"/>
<gene>
    <name evidence="2" type="ORF">Cylst_4788</name>
</gene>
<dbReference type="PANTHER" id="PTHR34107:SF2">
    <property type="entry name" value="SLL0888 PROTEIN"/>
    <property type="match status" value="1"/>
</dbReference>
<dbReference type="InterPro" id="IPR008538">
    <property type="entry name" value="Uma2"/>
</dbReference>
<dbReference type="AlphaFoldDB" id="K9X460"/>
<reference evidence="2 3" key="1">
    <citation type="submission" date="2012-06" db="EMBL/GenBank/DDBJ databases">
        <title>Finished chromosome of genome of Cylindrospermum stagnale PCC 7417.</title>
        <authorList>
            <consortium name="US DOE Joint Genome Institute"/>
            <person name="Gugger M."/>
            <person name="Coursin T."/>
            <person name="Rippka R."/>
            <person name="Tandeau De Marsac N."/>
            <person name="Huntemann M."/>
            <person name="Wei C.-L."/>
            <person name="Han J."/>
            <person name="Detter J.C."/>
            <person name="Han C."/>
            <person name="Tapia R."/>
            <person name="Chen A."/>
            <person name="Kyrpides N."/>
            <person name="Mavromatis K."/>
            <person name="Markowitz V."/>
            <person name="Szeto E."/>
            <person name="Ivanova N."/>
            <person name="Pagani I."/>
            <person name="Pati A."/>
            <person name="Goodwin L."/>
            <person name="Nordberg H.P."/>
            <person name="Cantor M.N."/>
            <person name="Hua S.X."/>
            <person name="Woyke T."/>
            <person name="Kerfeld C.A."/>
        </authorList>
    </citation>
    <scope>NUCLEOTIDE SEQUENCE [LARGE SCALE GENOMIC DNA]</scope>
    <source>
        <strain evidence="2 3">PCC 7417</strain>
    </source>
</reference>
<dbReference type="STRING" id="56107.Cylst_4788"/>
<dbReference type="eggNOG" id="COG4636">
    <property type="taxonomic scope" value="Bacteria"/>
</dbReference>
<dbReference type="SUPFAM" id="SSF52980">
    <property type="entry name" value="Restriction endonuclease-like"/>
    <property type="match status" value="1"/>
</dbReference>
<sequence length="206" mass="23334">MVQSASKLITVNEFITQYGDRDRYELIDGELIEMEPTGPHEQVSSLVGRKLNVEIDRQDLPYFIPHRCLIKLLGTNTAFRPDVIVLDQTQLVNEPLWQQEPVITSGSSIKLIAEVVSTNWQNDYARKVEDYALLAVPEYWIVDYLGIGGREYIGKPKQPTVTICTLVEDEYQKRLFQNNDQLVSSIFPNLQLTAKQVFAAGGAVSM</sequence>
<organism evidence="2 3">
    <name type="scientific">Cylindrospermum stagnale PCC 7417</name>
    <dbReference type="NCBI Taxonomy" id="56107"/>
    <lineage>
        <taxon>Bacteria</taxon>
        <taxon>Bacillati</taxon>
        <taxon>Cyanobacteriota</taxon>
        <taxon>Cyanophyceae</taxon>
        <taxon>Nostocales</taxon>
        <taxon>Nostocaceae</taxon>
        <taxon>Cylindrospermum</taxon>
    </lineage>
</organism>
<dbReference type="Proteomes" id="UP000010475">
    <property type="component" value="Chromosome"/>
</dbReference>
<evidence type="ECO:0000259" key="1">
    <source>
        <dbReference type="Pfam" id="PF05685"/>
    </source>
</evidence>
<dbReference type="Pfam" id="PF05685">
    <property type="entry name" value="Uma2"/>
    <property type="match status" value="1"/>
</dbReference>
<proteinExistence type="predicted"/>
<dbReference type="InterPro" id="IPR012296">
    <property type="entry name" value="Nuclease_put_TT1808"/>
</dbReference>
<accession>K9X460</accession>
<dbReference type="HOGENOM" id="CLU_076312_5_0_3"/>
<name>K9X460_9NOST</name>
<dbReference type="KEGG" id="csg:Cylst_4788"/>